<keyword evidence="2" id="KW-1185">Reference proteome</keyword>
<protein>
    <submittedName>
        <fullName evidence="1">Uncharacterized protein</fullName>
    </submittedName>
</protein>
<name>A0ACC2XTW4_9TREE</name>
<comment type="caution">
    <text evidence="1">The sequence shown here is derived from an EMBL/GenBank/DDBJ whole genome shotgun (WGS) entry which is preliminary data.</text>
</comment>
<reference evidence="1" key="1">
    <citation type="submission" date="2023-04" db="EMBL/GenBank/DDBJ databases">
        <title>Draft Genome sequencing of Naganishia species isolated from polar environments using Oxford Nanopore Technology.</title>
        <authorList>
            <person name="Leo P."/>
            <person name="Venkateswaran K."/>
        </authorList>
    </citation>
    <scope>NUCLEOTIDE SEQUENCE</scope>
    <source>
        <strain evidence="1">DBVPG 5303</strain>
    </source>
</reference>
<evidence type="ECO:0000313" key="2">
    <source>
        <dbReference type="Proteomes" id="UP001234202"/>
    </source>
</evidence>
<evidence type="ECO:0000313" key="1">
    <source>
        <dbReference type="EMBL" id="KAJ9127071.1"/>
    </source>
</evidence>
<proteinExistence type="predicted"/>
<sequence length="498" mass="55771">MTISLSAWLAIPAALVVAGYYRSPQTTKSALKYTTYGFLGLASVTAGLLYFFQTKLVYPADYPAGSRKQVLDPFSIYGIPYEDLTLTTPDNVQIRAYLIYARTLRDVGALKAEHNRRRAEKGKDITPVDTVQNLSREQEDFAKSRPTVLLYHANAGNMGHRLPLAHTFWNNMGCNVMMLSYRGYGLSEGSPSEKGMRIDAQAALDHVKQNRVHGVILENTLLSIRTLVPLIMPHLKPFLLVPSLLTERWDAEITIPLIKPETPVLLLAGQKDELVLPVQMRGIKALREKAGGKVKWVEFPNGTHSLLTIIRKNRLKEREMRILFLGLDNAGKTTILKKLNGEDISTVSPTLGFNIKSFGYGGYTLNVWDIGGQKTLRPYWRNYFESTDAVVWVVDSSDRLRMQDCKEELKGLLQEDRLAGATLLIFANKQDLDGSMSLTEIRDALDLESIQSHRWLVQPCSAYTGEHLVDGLDWVVQDVASRVYYGSAQTSEGINPLP</sequence>
<accession>A0ACC2XTW4</accession>
<dbReference type="Proteomes" id="UP001234202">
    <property type="component" value="Unassembled WGS sequence"/>
</dbReference>
<dbReference type="EMBL" id="JASBWV010000003">
    <property type="protein sequence ID" value="KAJ9127071.1"/>
    <property type="molecule type" value="Genomic_DNA"/>
</dbReference>
<gene>
    <name evidence="1" type="ORF">QFC24_001305</name>
</gene>
<organism evidence="1 2">
    <name type="scientific">Naganishia onofrii</name>
    <dbReference type="NCBI Taxonomy" id="1851511"/>
    <lineage>
        <taxon>Eukaryota</taxon>
        <taxon>Fungi</taxon>
        <taxon>Dikarya</taxon>
        <taxon>Basidiomycota</taxon>
        <taxon>Agaricomycotina</taxon>
        <taxon>Tremellomycetes</taxon>
        <taxon>Filobasidiales</taxon>
        <taxon>Filobasidiaceae</taxon>
        <taxon>Naganishia</taxon>
    </lineage>
</organism>